<evidence type="ECO:0000313" key="1">
    <source>
        <dbReference type="EMBL" id="ABZ99455.1"/>
    </source>
</evidence>
<evidence type="ECO:0008006" key="3">
    <source>
        <dbReference type="Google" id="ProtNLM"/>
    </source>
</evidence>
<gene>
    <name evidence="1" type="ordered locus">LEPBI_I3391</name>
</gene>
<keyword evidence="2" id="KW-1185">Reference proteome</keyword>
<dbReference type="AlphaFoldDB" id="B0SRG3"/>
<dbReference type="Proteomes" id="UP000001847">
    <property type="component" value="Chromosome I"/>
</dbReference>
<dbReference type="RefSeq" id="WP_012390311.1">
    <property type="nucleotide sequence ID" value="NC_010602.1"/>
</dbReference>
<dbReference type="HOGENOM" id="CLU_1376668_0_0_12"/>
<protein>
    <recommendedName>
        <fullName evidence="3">Lipoprotein</fullName>
    </recommendedName>
</protein>
<dbReference type="KEGG" id="lbi:LEPBI_I3391"/>
<reference evidence="1 2" key="1">
    <citation type="journal article" date="2008" name="PLoS ONE">
        <title>Genome sequence of the saprophyte Leptospira biflexa provides insights into the evolution of Leptospira and the pathogenesis of leptospirosis.</title>
        <authorList>
            <person name="Picardeau M."/>
            <person name="Bulach D.M."/>
            <person name="Bouchier C."/>
            <person name="Zuerner R.L."/>
            <person name="Zidane N."/>
            <person name="Wilson P.J."/>
            <person name="Creno S."/>
            <person name="Kuczek E.S."/>
            <person name="Bommezzadri S."/>
            <person name="Davis J.C."/>
            <person name="McGrath A."/>
            <person name="Johnson M.J."/>
            <person name="Boursaux-Eude C."/>
            <person name="Seemann T."/>
            <person name="Rouy Z."/>
            <person name="Coppel R.L."/>
            <person name="Rood J.I."/>
            <person name="Lajus A."/>
            <person name="Davies J.K."/>
            <person name="Medigue C."/>
            <person name="Adler B."/>
        </authorList>
    </citation>
    <scope>NUCLEOTIDE SEQUENCE [LARGE SCALE GENOMIC DNA]</scope>
    <source>
        <strain evidence="2">Patoc 1 / ATCC 23582 / Paris</strain>
    </source>
</reference>
<evidence type="ECO:0000313" key="2">
    <source>
        <dbReference type="Proteomes" id="UP000001847"/>
    </source>
</evidence>
<dbReference type="EMBL" id="CP000786">
    <property type="protein sequence ID" value="ABZ99455.1"/>
    <property type="molecule type" value="Genomic_DNA"/>
</dbReference>
<dbReference type="BioCyc" id="LBIF456481:LEPBI_RS16620-MONOMER"/>
<organism evidence="1 2">
    <name type="scientific">Leptospira biflexa serovar Patoc (strain Patoc 1 / ATCC 23582 / Paris)</name>
    <dbReference type="NCBI Taxonomy" id="456481"/>
    <lineage>
        <taxon>Bacteria</taxon>
        <taxon>Pseudomonadati</taxon>
        <taxon>Spirochaetota</taxon>
        <taxon>Spirochaetia</taxon>
        <taxon>Leptospirales</taxon>
        <taxon>Leptospiraceae</taxon>
        <taxon>Leptospira</taxon>
    </lineage>
</organism>
<dbReference type="OrthoDB" id="330539at2"/>
<name>B0SRG3_LEPBP</name>
<sequence>MKETKHRYFKVKMMMMVGVAVMFMTINCKKEAEGPTEAEKAESSRLQQEELKRKESIIKGLKESDEPINYESIEDNLGGITIPNWGSVTIEEIKPFLYFCESSPMNFGIKLYADYSATSQSDFDVPVLKGEWKVLSKTKASFNLNNGAGNTIVELTEIPQVLKFSYKHNGEELVRFHTFCYDETHKFAQEVVIPKLSL</sequence>
<accession>B0SRG3</accession>
<proteinExistence type="predicted"/>